<evidence type="ECO:0000313" key="3">
    <source>
        <dbReference type="WBParaSite" id="HDID_0000768901-mRNA-1"/>
    </source>
</evidence>
<reference evidence="1 2" key="2">
    <citation type="submission" date="2018-11" db="EMBL/GenBank/DDBJ databases">
        <authorList>
            <consortium name="Pathogen Informatics"/>
        </authorList>
    </citation>
    <scope>NUCLEOTIDE SEQUENCE [LARGE SCALE GENOMIC DNA]</scope>
</reference>
<sequence length="103" mass="12050">MNDPLEWHIREWSKEQWEEAVPAEEAKELEQIIAVTGDNDLSSNTENMKSDNKCQVRLESDNLQVSALLDWAQTQLAYRRRKCITRCEDVLRPEQGGEFKMIL</sequence>
<evidence type="ECO:0000313" key="2">
    <source>
        <dbReference type="Proteomes" id="UP000274504"/>
    </source>
</evidence>
<organism evidence="3">
    <name type="scientific">Hymenolepis diminuta</name>
    <name type="common">Rat tapeworm</name>
    <dbReference type="NCBI Taxonomy" id="6216"/>
    <lineage>
        <taxon>Eukaryota</taxon>
        <taxon>Metazoa</taxon>
        <taxon>Spiralia</taxon>
        <taxon>Lophotrochozoa</taxon>
        <taxon>Platyhelminthes</taxon>
        <taxon>Cestoda</taxon>
        <taxon>Eucestoda</taxon>
        <taxon>Cyclophyllidea</taxon>
        <taxon>Hymenolepididae</taxon>
        <taxon>Hymenolepis</taxon>
    </lineage>
</organism>
<protein>
    <submittedName>
        <fullName evidence="3">Aha1_N domain-containing protein</fullName>
    </submittedName>
</protein>
<gene>
    <name evidence="1" type="ORF">HDID_LOCUS7687</name>
</gene>
<reference evidence="3" key="1">
    <citation type="submission" date="2017-02" db="UniProtKB">
        <authorList>
            <consortium name="WormBaseParasite"/>
        </authorList>
    </citation>
    <scope>IDENTIFICATION</scope>
</reference>
<name>A0A0R3SRA9_HYMDI</name>
<proteinExistence type="predicted"/>
<dbReference type="AlphaFoldDB" id="A0A0R3SRA9"/>
<dbReference type="Proteomes" id="UP000274504">
    <property type="component" value="Unassembled WGS sequence"/>
</dbReference>
<dbReference type="EMBL" id="UYSG01010965">
    <property type="protein sequence ID" value="VDL60005.1"/>
    <property type="molecule type" value="Genomic_DNA"/>
</dbReference>
<evidence type="ECO:0000313" key="1">
    <source>
        <dbReference type="EMBL" id="VDL60005.1"/>
    </source>
</evidence>
<accession>A0A0R3SRA9</accession>
<dbReference type="WBParaSite" id="HDID_0000768901-mRNA-1">
    <property type="protein sequence ID" value="HDID_0000768901-mRNA-1"/>
    <property type="gene ID" value="HDID_0000768901"/>
</dbReference>